<evidence type="ECO:0000313" key="4">
    <source>
        <dbReference type="Proteomes" id="UP001390339"/>
    </source>
</evidence>
<proteinExistence type="predicted"/>
<sequence length="336" mass="38508">MDSLRIPDEDDERILHSGERSDVLVRCGTQSWRLHKTILQTRCMYFSTGIDTAWMLGNPLFFYVDEQDVEAVWWIITWIYIRCLPGELCVKDGSIFTACLRLIRCSRVFLLPPLTAYALQHLYNASQNMMIDAQFAFIDAEDSDAQFEMSELDGFFDGVKKAYEDDDLQAEKQYFIDVVQGAHFWPMLDSNFKDKAQAIPEFWNDIMILQHEAIIAGNYWPYTKPDECHVCKQSPWESDDLIHWASLKLVKGKCQATCNRCAKEKEEKIQPTVDVENEQDEEETSSVGSDQISSDDESKSSGEAPEVSPTPSLKALLKVYDGKDASARMAKFWTRA</sequence>
<dbReference type="PROSITE" id="PS50097">
    <property type="entry name" value="BTB"/>
    <property type="match status" value="1"/>
</dbReference>
<reference evidence="3 4" key="1">
    <citation type="journal article" date="2024" name="IMA Fungus">
        <title>Apiospora arundinis, a panoply of carbohydrate-active enzymes and secondary metabolites.</title>
        <authorList>
            <person name="Sorensen T."/>
            <person name="Petersen C."/>
            <person name="Muurmann A.T."/>
            <person name="Christiansen J.V."/>
            <person name="Brundto M.L."/>
            <person name="Overgaard C.K."/>
            <person name="Boysen A.T."/>
            <person name="Wollenberg R.D."/>
            <person name="Larsen T.O."/>
            <person name="Sorensen J.L."/>
            <person name="Nielsen K.L."/>
            <person name="Sondergaard T.E."/>
        </authorList>
    </citation>
    <scope>NUCLEOTIDE SEQUENCE [LARGE SCALE GENOMIC DNA]</scope>
    <source>
        <strain evidence="3 4">AAU 773</strain>
    </source>
</reference>
<dbReference type="CDD" id="cd18186">
    <property type="entry name" value="BTB_POZ_ZBTB_KLHL-like"/>
    <property type="match status" value="1"/>
</dbReference>
<dbReference type="InterPro" id="IPR000210">
    <property type="entry name" value="BTB/POZ_dom"/>
</dbReference>
<evidence type="ECO:0000313" key="3">
    <source>
        <dbReference type="EMBL" id="KAK8859667.1"/>
    </source>
</evidence>
<organism evidence="3 4">
    <name type="scientific">Apiospora arundinis</name>
    <dbReference type="NCBI Taxonomy" id="335852"/>
    <lineage>
        <taxon>Eukaryota</taxon>
        <taxon>Fungi</taxon>
        <taxon>Dikarya</taxon>
        <taxon>Ascomycota</taxon>
        <taxon>Pezizomycotina</taxon>
        <taxon>Sordariomycetes</taxon>
        <taxon>Xylariomycetidae</taxon>
        <taxon>Amphisphaeriales</taxon>
        <taxon>Apiosporaceae</taxon>
        <taxon>Apiospora</taxon>
    </lineage>
</organism>
<dbReference type="Proteomes" id="UP001390339">
    <property type="component" value="Unassembled WGS sequence"/>
</dbReference>
<comment type="caution">
    <text evidence="3">The sequence shown here is derived from an EMBL/GenBank/DDBJ whole genome shotgun (WGS) entry which is preliminary data.</text>
</comment>
<feature type="region of interest" description="Disordered" evidence="1">
    <location>
        <begin position="267"/>
        <end position="313"/>
    </location>
</feature>
<evidence type="ECO:0000256" key="1">
    <source>
        <dbReference type="SAM" id="MobiDB-lite"/>
    </source>
</evidence>
<dbReference type="InterPro" id="IPR011333">
    <property type="entry name" value="SKP1/BTB/POZ_sf"/>
</dbReference>
<keyword evidence="4" id="KW-1185">Reference proteome</keyword>
<feature type="domain" description="BTB" evidence="2">
    <location>
        <begin position="21"/>
        <end position="80"/>
    </location>
</feature>
<dbReference type="EMBL" id="JAPCWZ010000006">
    <property type="protein sequence ID" value="KAK8859667.1"/>
    <property type="molecule type" value="Genomic_DNA"/>
</dbReference>
<name>A0ABR2I9K1_9PEZI</name>
<dbReference type="SUPFAM" id="SSF54695">
    <property type="entry name" value="POZ domain"/>
    <property type="match status" value="1"/>
</dbReference>
<evidence type="ECO:0000259" key="2">
    <source>
        <dbReference type="PROSITE" id="PS50097"/>
    </source>
</evidence>
<gene>
    <name evidence="3" type="ORF">PGQ11_010401</name>
</gene>
<accession>A0ABR2I9K1</accession>
<feature type="compositionally biased region" description="Acidic residues" evidence="1">
    <location>
        <begin position="275"/>
        <end position="284"/>
    </location>
</feature>
<dbReference type="Gene3D" id="3.30.710.10">
    <property type="entry name" value="Potassium Channel Kv1.1, Chain A"/>
    <property type="match status" value="1"/>
</dbReference>
<protein>
    <submittedName>
        <fullName evidence="3">BTB/POZ protein</fullName>
    </submittedName>
</protein>